<dbReference type="EMBL" id="VICG01000011">
    <property type="protein sequence ID" value="KAA8567206.1"/>
    <property type="molecule type" value="Genomic_DNA"/>
</dbReference>
<dbReference type="AlphaFoldDB" id="A0A5M9JHK8"/>
<proteinExistence type="predicted"/>
<name>A0A5M9JHK8_MONFR</name>
<evidence type="ECO:0000313" key="1">
    <source>
        <dbReference type="EMBL" id="KAA8567206.1"/>
    </source>
</evidence>
<sequence length="125" mass="13770">MKSRTHQAFLASASVPAPALWFWTDKQDTHTSIEQSPRTYLARTLFFLTPPICLQPSQPANQPTTHDICASPYSYTLKYTLKIEVSTLSSAKKTNLCCMTLSQGSSVHCAGARFTLAGFRVIGIN</sequence>
<comment type="caution">
    <text evidence="1">The sequence shown here is derived from an EMBL/GenBank/DDBJ whole genome shotgun (WGS) entry which is preliminary data.</text>
</comment>
<gene>
    <name evidence="1" type="ORF">EYC84_010254</name>
</gene>
<evidence type="ECO:0000313" key="2">
    <source>
        <dbReference type="Proteomes" id="UP000322873"/>
    </source>
</evidence>
<reference evidence="1 2" key="1">
    <citation type="submission" date="2019-06" db="EMBL/GenBank/DDBJ databases">
        <title>Genome Sequence of the Brown Rot Fungal Pathogen Monilinia fructicola.</title>
        <authorList>
            <person name="De Miccolis Angelini R.M."/>
            <person name="Landi L."/>
            <person name="Abate D."/>
            <person name="Pollastro S."/>
            <person name="Romanazzi G."/>
            <person name="Faretra F."/>
        </authorList>
    </citation>
    <scope>NUCLEOTIDE SEQUENCE [LARGE SCALE GENOMIC DNA]</scope>
    <source>
        <strain evidence="1 2">Mfrc123</strain>
    </source>
</reference>
<accession>A0A5M9JHK8</accession>
<organism evidence="1 2">
    <name type="scientific">Monilinia fructicola</name>
    <name type="common">Brown rot fungus</name>
    <name type="synonym">Ciboria fructicola</name>
    <dbReference type="NCBI Taxonomy" id="38448"/>
    <lineage>
        <taxon>Eukaryota</taxon>
        <taxon>Fungi</taxon>
        <taxon>Dikarya</taxon>
        <taxon>Ascomycota</taxon>
        <taxon>Pezizomycotina</taxon>
        <taxon>Leotiomycetes</taxon>
        <taxon>Helotiales</taxon>
        <taxon>Sclerotiniaceae</taxon>
        <taxon>Monilinia</taxon>
    </lineage>
</organism>
<protein>
    <submittedName>
        <fullName evidence="1">Uncharacterized protein</fullName>
    </submittedName>
</protein>
<dbReference type="Proteomes" id="UP000322873">
    <property type="component" value="Unassembled WGS sequence"/>
</dbReference>
<keyword evidence="2" id="KW-1185">Reference proteome</keyword>